<dbReference type="Pfam" id="PF01380">
    <property type="entry name" value="SIS"/>
    <property type="match status" value="1"/>
</dbReference>
<dbReference type="InterPro" id="IPR009057">
    <property type="entry name" value="Homeodomain-like_sf"/>
</dbReference>
<dbReference type="InterPro" id="IPR036388">
    <property type="entry name" value="WH-like_DNA-bd_sf"/>
</dbReference>
<dbReference type="PROSITE" id="PS51464">
    <property type="entry name" value="SIS"/>
    <property type="match status" value="1"/>
</dbReference>
<dbReference type="Pfam" id="PF01418">
    <property type="entry name" value="HTH_6"/>
    <property type="match status" value="1"/>
</dbReference>
<comment type="caution">
    <text evidence="6">The sequence shown here is derived from an EMBL/GenBank/DDBJ whole genome shotgun (WGS) entry which is preliminary data.</text>
</comment>
<evidence type="ECO:0000313" key="7">
    <source>
        <dbReference type="Proteomes" id="UP001161409"/>
    </source>
</evidence>
<feature type="domain" description="HTH rpiR-type" evidence="4">
    <location>
        <begin position="8"/>
        <end position="84"/>
    </location>
</feature>
<dbReference type="Gene3D" id="1.10.10.10">
    <property type="entry name" value="Winged helix-like DNA-binding domain superfamily/Winged helix DNA-binding domain"/>
    <property type="match status" value="1"/>
</dbReference>
<evidence type="ECO:0000259" key="4">
    <source>
        <dbReference type="PROSITE" id="PS51071"/>
    </source>
</evidence>
<reference evidence="6" key="2">
    <citation type="submission" date="2023-01" db="EMBL/GenBank/DDBJ databases">
        <title>Draft genome sequence of Sneathiella chinensis strain NBRC 103408.</title>
        <authorList>
            <person name="Sun Q."/>
            <person name="Mori K."/>
        </authorList>
    </citation>
    <scope>NUCLEOTIDE SEQUENCE</scope>
    <source>
        <strain evidence="6">NBRC 103408</strain>
    </source>
</reference>
<keyword evidence="1" id="KW-0805">Transcription regulation</keyword>
<organism evidence="6 7">
    <name type="scientific">Sneathiella chinensis</name>
    <dbReference type="NCBI Taxonomy" id="349750"/>
    <lineage>
        <taxon>Bacteria</taxon>
        <taxon>Pseudomonadati</taxon>
        <taxon>Pseudomonadota</taxon>
        <taxon>Alphaproteobacteria</taxon>
        <taxon>Sneathiellales</taxon>
        <taxon>Sneathiellaceae</taxon>
        <taxon>Sneathiella</taxon>
    </lineage>
</organism>
<dbReference type="InterPro" id="IPR001347">
    <property type="entry name" value="SIS_dom"/>
</dbReference>
<evidence type="ECO:0000256" key="1">
    <source>
        <dbReference type="ARBA" id="ARBA00023015"/>
    </source>
</evidence>
<proteinExistence type="predicted"/>
<keyword evidence="7" id="KW-1185">Reference proteome</keyword>
<sequence>MSETLQEMYILDRLEQDFEALSPQLKQAARFVLDCPNEVATHSMREIALRAGVKPATMVRLSNRMGFAGYNEFRETFRDRLTQEGAGYAARARQMQMKSQTGEGQGLVADLVAAETGNIENSFLNVSDADLDTAARIFLEADRVFIVGLRKCYPLAHYFHYATRVFFQNSRLLTGFAGLFSEEVSAIGERDAVLVIAFDPYTRETVEAANRAREVGAGLVAITDSVVSPLAKEAGASFVVGNRSPSFYRSLVGALAIVQALVAALVNRLGEEAVTALERSDSILRSNNTYWNG</sequence>
<accession>A0ABQ5U0V5</accession>
<name>A0ABQ5U0V5_9PROT</name>
<gene>
    <name evidence="6" type="ORF">GCM10007924_10110</name>
</gene>
<dbReference type="PROSITE" id="PS51071">
    <property type="entry name" value="HTH_RPIR"/>
    <property type="match status" value="1"/>
</dbReference>
<evidence type="ECO:0000256" key="3">
    <source>
        <dbReference type="ARBA" id="ARBA00023163"/>
    </source>
</evidence>
<dbReference type="InterPro" id="IPR000281">
    <property type="entry name" value="HTH_RpiR"/>
</dbReference>
<evidence type="ECO:0000256" key="2">
    <source>
        <dbReference type="ARBA" id="ARBA00023125"/>
    </source>
</evidence>
<evidence type="ECO:0000313" key="6">
    <source>
        <dbReference type="EMBL" id="GLQ05790.1"/>
    </source>
</evidence>
<dbReference type="Gene3D" id="3.40.50.10490">
    <property type="entry name" value="Glucose-6-phosphate isomerase like protein, domain 1"/>
    <property type="match status" value="1"/>
</dbReference>
<dbReference type="Proteomes" id="UP001161409">
    <property type="component" value="Unassembled WGS sequence"/>
</dbReference>
<keyword evidence="3" id="KW-0804">Transcription</keyword>
<dbReference type="CDD" id="cd05013">
    <property type="entry name" value="SIS_RpiR"/>
    <property type="match status" value="1"/>
</dbReference>
<feature type="domain" description="SIS" evidence="5">
    <location>
        <begin position="134"/>
        <end position="271"/>
    </location>
</feature>
<protein>
    <submittedName>
        <fullName evidence="6">Silent information regulator protein Sir2</fullName>
    </submittedName>
</protein>
<dbReference type="RefSeq" id="WP_169559758.1">
    <property type="nucleotide sequence ID" value="NZ_BSNF01000001.1"/>
</dbReference>
<dbReference type="PANTHER" id="PTHR30514:SF18">
    <property type="entry name" value="RPIR-FAMILY TRANSCRIPTIONAL REGULATOR"/>
    <property type="match status" value="1"/>
</dbReference>
<dbReference type="InterPro" id="IPR047640">
    <property type="entry name" value="RpiR-like"/>
</dbReference>
<dbReference type="EMBL" id="BSNF01000001">
    <property type="protein sequence ID" value="GLQ05790.1"/>
    <property type="molecule type" value="Genomic_DNA"/>
</dbReference>
<reference evidence="6" key="1">
    <citation type="journal article" date="2014" name="Int. J. Syst. Evol. Microbiol.">
        <title>Complete genome of a new Firmicutes species belonging to the dominant human colonic microbiota ('Ruminococcus bicirculans') reveals two chromosomes and a selective capacity to utilize plant glucans.</title>
        <authorList>
            <consortium name="NISC Comparative Sequencing Program"/>
            <person name="Wegmann U."/>
            <person name="Louis P."/>
            <person name="Goesmann A."/>
            <person name="Henrissat B."/>
            <person name="Duncan S.H."/>
            <person name="Flint H.J."/>
        </authorList>
    </citation>
    <scope>NUCLEOTIDE SEQUENCE</scope>
    <source>
        <strain evidence="6">NBRC 103408</strain>
    </source>
</reference>
<keyword evidence="2" id="KW-0238">DNA-binding</keyword>
<dbReference type="InterPro" id="IPR035472">
    <property type="entry name" value="RpiR-like_SIS"/>
</dbReference>
<dbReference type="PANTHER" id="PTHR30514">
    <property type="entry name" value="GLUCOKINASE"/>
    <property type="match status" value="1"/>
</dbReference>
<dbReference type="SUPFAM" id="SSF53697">
    <property type="entry name" value="SIS domain"/>
    <property type="match status" value="1"/>
</dbReference>
<evidence type="ECO:0000259" key="5">
    <source>
        <dbReference type="PROSITE" id="PS51464"/>
    </source>
</evidence>
<dbReference type="SUPFAM" id="SSF46689">
    <property type="entry name" value="Homeodomain-like"/>
    <property type="match status" value="1"/>
</dbReference>
<dbReference type="InterPro" id="IPR046348">
    <property type="entry name" value="SIS_dom_sf"/>
</dbReference>